<dbReference type="AlphaFoldDB" id="A0AAU8MLY0"/>
<keyword evidence="5" id="KW-1185">Reference proteome</keyword>
<feature type="region of interest" description="Disordered" evidence="1">
    <location>
        <begin position="182"/>
        <end position="208"/>
    </location>
</feature>
<keyword evidence="4" id="KW-0808">Transferase</keyword>
<sequence length="208" mass="23369">MATRERLPPWHERQRLPNGREVLIRPVRPEDAEPLRAGFTLLQPDEVRQRFLYALKELTPEMAERFTRIDPRTEFALVAAEPFPPGEALVGAVARIAIDERTRDAEFAILVSRYIANMGLGRYLMTRLVKWARGKKVHRLYGEVFEHNAPMLSLAQSLGFEREFQQDSPGLIRVVLDLRAKPPSQAEGAGEPELGGDSGSDSDKSAPA</sequence>
<feature type="domain" description="N-acetyltransferase" evidence="2">
    <location>
        <begin position="22"/>
        <end position="181"/>
    </location>
</feature>
<evidence type="ECO:0000256" key="1">
    <source>
        <dbReference type="SAM" id="MobiDB-lite"/>
    </source>
</evidence>
<reference evidence="3 5" key="1">
    <citation type="submission" date="2024-02" db="EMBL/GenBank/DDBJ databases">
        <title>Lysobacter Genome Sequencing and Mining.</title>
        <authorList>
            <person name="Bierman J."/>
            <person name="Walker M.C."/>
        </authorList>
    </citation>
    <scope>NUCLEOTIDE SEQUENCE [LARGE SCALE GENOMIC DNA]</scope>
    <source>
        <strain evidence="3 5">PB6250</strain>
    </source>
</reference>
<keyword evidence="4" id="KW-0012">Acyltransferase</keyword>
<dbReference type="Proteomes" id="UP001387215">
    <property type="component" value="Unassembled WGS sequence"/>
</dbReference>
<dbReference type="RefSeq" id="WP_079247990.1">
    <property type="nucleotide sequence ID" value="NZ_CP159925.1"/>
</dbReference>
<dbReference type="InterPro" id="IPR016181">
    <property type="entry name" value="Acyl_CoA_acyltransferase"/>
</dbReference>
<dbReference type="PROSITE" id="PS51186">
    <property type="entry name" value="GNAT"/>
    <property type="match status" value="1"/>
</dbReference>
<organism evidence="4">
    <name type="scientific">Lysobacter firmicutimachus</name>
    <dbReference type="NCBI Taxonomy" id="1792846"/>
    <lineage>
        <taxon>Bacteria</taxon>
        <taxon>Pseudomonadati</taxon>
        <taxon>Pseudomonadota</taxon>
        <taxon>Gammaproteobacteria</taxon>
        <taxon>Lysobacterales</taxon>
        <taxon>Lysobacteraceae</taxon>
        <taxon>Lysobacter</taxon>
    </lineage>
</organism>
<evidence type="ECO:0000313" key="3">
    <source>
        <dbReference type="EMBL" id="MEI2454517.1"/>
    </source>
</evidence>
<dbReference type="Gene3D" id="3.40.630.30">
    <property type="match status" value="1"/>
</dbReference>
<name>A0AAU8MLY0_9GAMM</name>
<dbReference type="EMBL" id="CP159925">
    <property type="protein sequence ID" value="XCO73520.1"/>
    <property type="molecule type" value="Genomic_DNA"/>
</dbReference>
<reference evidence="4" key="2">
    <citation type="submission" date="2024-06" db="EMBL/GenBank/DDBJ databases">
        <authorList>
            <person name="Li S."/>
        </authorList>
    </citation>
    <scope>NUCLEOTIDE SEQUENCE</scope>
    <source>
        <strain evidence="4">SR10</strain>
    </source>
</reference>
<dbReference type="InterPro" id="IPR000182">
    <property type="entry name" value="GNAT_dom"/>
</dbReference>
<dbReference type="GO" id="GO:0016747">
    <property type="term" value="F:acyltransferase activity, transferring groups other than amino-acyl groups"/>
    <property type="evidence" value="ECO:0007669"/>
    <property type="project" value="InterPro"/>
</dbReference>
<dbReference type="EC" id="2.3.1.-" evidence="4"/>
<dbReference type="PANTHER" id="PTHR43072">
    <property type="entry name" value="N-ACETYLTRANSFERASE"/>
    <property type="match status" value="1"/>
</dbReference>
<dbReference type="SUPFAM" id="SSF55729">
    <property type="entry name" value="Acyl-CoA N-acyltransferases (Nat)"/>
    <property type="match status" value="1"/>
</dbReference>
<accession>A0AAU8MLY0</accession>
<evidence type="ECO:0000313" key="5">
    <source>
        <dbReference type="Proteomes" id="UP001387215"/>
    </source>
</evidence>
<proteinExistence type="predicted"/>
<dbReference type="EMBL" id="JBANDL010000002">
    <property type="protein sequence ID" value="MEI2454517.1"/>
    <property type="molecule type" value="Genomic_DNA"/>
</dbReference>
<evidence type="ECO:0000313" key="4">
    <source>
        <dbReference type="EMBL" id="XCO73520.1"/>
    </source>
</evidence>
<dbReference type="Pfam" id="PF13302">
    <property type="entry name" value="Acetyltransf_3"/>
    <property type="match status" value="1"/>
</dbReference>
<protein>
    <submittedName>
        <fullName evidence="4">GNAT family N-acetyltransferase</fullName>
        <ecNumber evidence="4">2.3.1.-</ecNumber>
    </submittedName>
</protein>
<evidence type="ECO:0000259" key="2">
    <source>
        <dbReference type="PROSITE" id="PS51186"/>
    </source>
</evidence>
<gene>
    <name evidence="4" type="ORF">ABU614_14060</name>
    <name evidence="3" type="ORF">V2J18_07470</name>
</gene>